<organism evidence="10 11">
    <name type="scientific">Tetraodon nigroviridis</name>
    <name type="common">Spotted green pufferfish</name>
    <name type="synonym">Chelonodon nigroviridis</name>
    <dbReference type="NCBI Taxonomy" id="99883"/>
    <lineage>
        <taxon>Eukaryota</taxon>
        <taxon>Metazoa</taxon>
        <taxon>Chordata</taxon>
        <taxon>Craniata</taxon>
        <taxon>Vertebrata</taxon>
        <taxon>Euteleostomi</taxon>
        <taxon>Actinopterygii</taxon>
        <taxon>Neopterygii</taxon>
        <taxon>Teleostei</taxon>
        <taxon>Neoteleostei</taxon>
        <taxon>Acanthomorphata</taxon>
        <taxon>Eupercaria</taxon>
        <taxon>Tetraodontiformes</taxon>
        <taxon>Tetradontoidea</taxon>
        <taxon>Tetraodontidae</taxon>
        <taxon>Tetraodon</taxon>
    </lineage>
</organism>
<dbReference type="GO" id="GO:0008142">
    <property type="term" value="F:oxysterol binding"/>
    <property type="evidence" value="ECO:0007669"/>
    <property type="project" value="InterPro"/>
</dbReference>
<feature type="transmembrane region" description="Helical" evidence="8">
    <location>
        <begin position="128"/>
        <end position="153"/>
    </location>
</feature>
<evidence type="ECO:0000256" key="2">
    <source>
        <dbReference type="ARBA" id="ARBA00022692"/>
    </source>
</evidence>
<evidence type="ECO:0000313" key="11">
    <source>
        <dbReference type="Proteomes" id="UP000007303"/>
    </source>
</evidence>
<evidence type="ECO:0000256" key="1">
    <source>
        <dbReference type="ARBA" id="ARBA00004141"/>
    </source>
</evidence>
<feature type="transmembrane region" description="Helical" evidence="8">
    <location>
        <begin position="179"/>
        <end position="207"/>
    </location>
</feature>
<evidence type="ECO:0000313" key="10">
    <source>
        <dbReference type="Ensembl" id="ENSTNIP00000010952.1"/>
    </source>
</evidence>
<keyword evidence="3 8" id="KW-1133">Transmembrane helix</keyword>
<evidence type="ECO:0000256" key="4">
    <source>
        <dbReference type="ARBA" id="ARBA00023040"/>
    </source>
</evidence>
<dbReference type="HOGENOM" id="CLU_069285_0_0_1"/>
<evidence type="ECO:0000259" key="9">
    <source>
        <dbReference type="PROSITE" id="PS50262"/>
    </source>
</evidence>
<feature type="transmembrane region" description="Helical" evidence="8">
    <location>
        <begin position="227"/>
        <end position="247"/>
    </location>
</feature>
<dbReference type="InterPro" id="IPR000276">
    <property type="entry name" value="GPCR_Rhodpsn"/>
</dbReference>
<dbReference type="PANTHER" id="PTHR24237">
    <property type="entry name" value="G-PROTEIN COUPLED RECEPTOR"/>
    <property type="match status" value="1"/>
</dbReference>
<dbReference type="GO" id="GO:0004930">
    <property type="term" value="F:G protein-coupled receptor activity"/>
    <property type="evidence" value="ECO:0007669"/>
    <property type="project" value="UniProtKB-KW"/>
</dbReference>
<keyword evidence="7" id="KW-0807">Transducer</keyword>
<dbReference type="PANTHER" id="PTHR24237:SF35">
    <property type="entry name" value="G-PROTEIN COUPLED RECEPTOR 141-RELATED"/>
    <property type="match status" value="1"/>
</dbReference>
<evidence type="ECO:0000256" key="3">
    <source>
        <dbReference type="ARBA" id="ARBA00022989"/>
    </source>
</evidence>
<evidence type="ECO:0000256" key="6">
    <source>
        <dbReference type="ARBA" id="ARBA00023170"/>
    </source>
</evidence>
<proteinExistence type="predicted"/>
<keyword evidence="2 8" id="KW-0812">Transmembrane</keyword>
<protein>
    <submittedName>
        <fullName evidence="10">G protein-coupled receptor 141</fullName>
    </submittedName>
</protein>
<sequence length="275" mass="31880">YTPSGTPEQPQDCKHHTTLLVIHSMVLFSGTISLSLMMYMMKSSITSSTSIAVLNLIFTHFIYLLTVPFRIYYHAVERWSLGSDWCRVVSSMIHIHMYMSFLFYVIILVSRLVTFYRRAEREVSFKRGHAVIVSVVVWVLVLLVIPCIIYFYYGKMNSNRQNTKHCFDFGGHIRSAGKVFNYLICILVILVSLALVALQANAVRVLYRKHQRSCTFQHDFGAHLKSLCFAAIMTICFVPYHVFRLIYLEHLELQNVNEVFLSLTTFNCLDMLTFL</sequence>
<dbReference type="InterPro" id="IPR047160">
    <property type="entry name" value="GP183-like"/>
</dbReference>
<dbReference type="SUPFAM" id="SSF81321">
    <property type="entry name" value="Family A G protein-coupled receptor-like"/>
    <property type="match status" value="1"/>
</dbReference>
<reference evidence="10" key="3">
    <citation type="submission" date="2025-09" db="UniProtKB">
        <authorList>
            <consortium name="Ensembl"/>
        </authorList>
    </citation>
    <scope>IDENTIFICATION</scope>
</reference>
<keyword evidence="5 8" id="KW-0472">Membrane</keyword>
<evidence type="ECO:0000256" key="7">
    <source>
        <dbReference type="ARBA" id="ARBA00023224"/>
    </source>
</evidence>
<dbReference type="GO" id="GO:0016020">
    <property type="term" value="C:membrane"/>
    <property type="evidence" value="ECO:0007669"/>
    <property type="project" value="UniProtKB-SubCell"/>
</dbReference>
<dbReference type="Proteomes" id="UP000007303">
    <property type="component" value="Unassembled WGS sequence"/>
</dbReference>
<keyword evidence="6" id="KW-0675">Receptor</keyword>
<dbReference type="OMA" id="FRIYYLY"/>
<dbReference type="InParanoid" id="H3CRR8"/>
<name>H3CRR8_TETNG</name>
<dbReference type="Pfam" id="PF00001">
    <property type="entry name" value="7tm_1"/>
    <property type="match status" value="1"/>
</dbReference>
<dbReference type="InterPro" id="IPR017452">
    <property type="entry name" value="GPCR_Rhodpsn_7TM"/>
</dbReference>
<dbReference type="PROSITE" id="PS50262">
    <property type="entry name" value="G_PROTEIN_RECEP_F1_2"/>
    <property type="match status" value="1"/>
</dbReference>
<dbReference type="Ensembl" id="ENSTNIT00000011134.1">
    <property type="protein sequence ID" value="ENSTNIP00000010952.1"/>
    <property type="gene ID" value="ENSTNIG00000008127.1"/>
</dbReference>
<evidence type="ECO:0000256" key="8">
    <source>
        <dbReference type="SAM" id="Phobius"/>
    </source>
</evidence>
<reference evidence="10" key="2">
    <citation type="submission" date="2025-08" db="UniProtKB">
        <authorList>
            <consortium name="Ensembl"/>
        </authorList>
    </citation>
    <scope>IDENTIFICATION</scope>
</reference>
<dbReference type="PRINTS" id="PR01157">
    <property type="entry name" value="P2YPURNOCPTR"/>
</dbReference>
<feature type="transmembrane region" description="Helical" evidence="8">
    <location>
        <begin position="20"/>
        <end position="39"/>
    </location>
</feature>
<evidence type="ECO:0000256" key="5">
    <source>
        <dbReference type="ARBA" id="ARBA00023136"/>
    </source>
</evidence>
<comment type="subcellular location">
    <subcellularLocation>
        <location evidence="1">Membrane</location>
        <topology evidence="1">Multi-pass membrane protein</topology>
    </subcellularLocation>
</comment>
<feature type="domain" description="G-protein coupled receptors family 1 profile" evidence="9">
    <location>
        <begin position="31"/>
        <end position="275"/>
    </location>
</feature>
<feature type="transmembrane region" description="Helical" evidence="8">
    <location>
        <begin position="51"/>
        <end position="73"/>
    </location>
</feature>
<reference evidence="11" key="1">
    <citation type="journal article" date="2004" name="Nature">
        <title>Genome duplication in the teleost fish Tetraodon nigroviridis reveals the early vertebrate proto-karyotype.</title>
        <authorList>
            <person name="Jaillon O."/>
            <person name="Aury J.-M."/>
            <person name="Brunet F."/>
            <person name="Petit J.-L."/>
            <person name="Stange-Thomann N."/>
            <person name="Mauceli E."/>
            <person name="Bouneau L."/>
            <person name="Fischer C."/>
            <person name="Ozouf-Costaz C."/>
            <person name="Bernot A."/>
            <person name="Nicaud S."/>
            <person name="Jaffe D."/>
            <person name="Fisher S."/>
            <person name="Lutfalla G."/>
            <person name="Dossat C."/>
            <person name="Segurens B."/>
            <person name="Dasilva C."/>
            <person name="Salanoubat M."/>
            <person name="Levy M."/>
            <person name="Boudet N."/>
            <person name="Castellano S."/>
            <person name="Anthouard V."/>
            <person name="Jubin C."/>
            <person name="Castelli V."/>
            <person name="Katinka M."/>
            <person name="Vacherie B."/>
            <person name="Biemont C."/>
            <person name="Skalli Z."/>
            <person name="Cattolico L."/>
            <person name="Poulain J."/>
            <person name="De Berardinis V."/>
            <person name="Cruaud C."/>
            <person name="Duprat S."/>
            <person name="Brottier P."/>
            <person name="Coutanceau J.-P."/>
            <person name="Gouzy J."/>
            <person name="Parra G."/>
            <person name="Lardier G."/>
            <person name="Chapple C."/>
            <person name="McKernan K.J."/>
            <person name="McEwan P."/>
            <person name="Bosak S."/>
            <person name="Kellis M."/>
            <person name="Volff J.-N."/>
            <person name="Guigo R."/>
            <person name="Zody M.C."/>
            <person name="Mesirov J."/>
            <person name="Lindblad-Toh K."/>
            <person name="Birren B."/>
            <person name="Nusbaum C."/>
            <person name="Kahn D."/>
            <person name="Robinson-Rechavi M."/>
            <person name="Laudet V."/>
            <person name="Schachter V."/>
            <person name="Quetier F."/>
            <person name="Saurin W."/>
            <person name="Scarpelli C."/>
            <person name="Wincker P."/>
            <person name="Lander E.S."/>
            <person name="Weissenbach J."/>
            <person name="Roest Crollius H."/>
        </authorList>
    </citation>
    <scope>NUCLEOTIDE SEQUENCE [LARGE SCALE GENOMIC DNA]</scope>
</reference>
<keyword evidence="11" id="KW-1185">Reference proteome</keyword>
<dbReference type="AlphaFoldDB" id="H3CRR8"/>
<dbReference type="Gene3D" id="1.20.1070.10">
    <property type="entry name" value="Rhodopsin 7-helix transmembrane proteins"/>
    <property type="match status" value="1"/>
</dbReference>
<keyword evidence="4" id="KW-0297">G-protein coupled receptor</keyword>
<dbReference type="GeneTree" id="ENSGT01030000234518"/>
<accession>H3CRR8</accession>
<feature type="transmembrane region" description="Helical" evidence="8">
    <location>
        <begin position="93"/>
        <end position="116"/>
    </location>
</feature>